<sequence>MDLIGTLADIHPDSPLYVLLMTLYDTNNPLACLLFITALFVSDSLVVSSIPSMKRLTVGGCIVSFDAYEVLLRWLECISFTRERALDPNLILFHPSALKGYENRACKVKAYAGESVPC</sequence>
<dbReference type="RefSeq" id="XP_067527358.1">
    <property type="nucleotide sequence ID" value="XM_067671257.1"/>
</dbReference>
<dbReference type="VEuPathDB" id="FungiDB:RO3G_16673"/>
<dbReference type="Proteomes" id="UP000009138">
    <property type="component" value="Unassembled WGS sequence"/>
</dbReference>
<reference evidence="1 2" key="1">
    <citation type="journal article" date="2009" name="PLoS Genet.">
        <title>Genomic analysis of the basal lineage fungus Rhizopus oryzae reveals a whole-genome duplication.</title>
        <authorList>
            <person name="Ma L.-J."/>
            <person name="Ibrahim A.S."/>
            <person name="Skory C."/>
            <person name="Grabherr M.G."/>
            <person name="Burger G."/>
            <person name="Butler M."/>
            <person name="Elias M."/>
            <person name="Idnurm A."/>
            <person name="Lang B.F."/>
            <person name="Sone T."/>
            <person name="Abe A."/>
            <person name="Calvo S.E."/>
            <person name="Corrochano L.M."/>
            <person name="Engels R."/>
            <person name="Fu J."/>
            <person name="Hansberg W."/>
            <person name="Kim J.-M."/>
            <person name="Kodira C.D."/>
            <person name="Koehrsen M.J."/>
            <person name="Liu B."/>
            <person name="Miranda-Saavedra D."/>
            <person name="O'Leary S."/>
            <person name="Ortiz-Castellanos L."/>
            <person name="Poulter R."/>
            <person name="Rodriguez-Romero J."/>
            <person name="Ruiz-Herrera J."/>
            <person name="Shen Y.-Q."/>
            <person name="Zeng Q."/>
            <person name="Galagan J."/>
            <person name="Birren B.W."/>
            <person name="Cuomo C.A."/>
            <person name="Wickes B.L."/>
        </authorList>
    </citation>
    <scope>NUCLEOTIDE SEQUENCE [LARGE SCALE GENOMIC DNA]</scope>
    <source>
        <strain evidence="2">RA 99-880 / ATCC MYA-4621 / FGSC 9543 / NRRL 43880</strain>
    </source>
</reference>
<dbReference type="GeneID" id="93623638"/>
<evidence type="ECO:0000313" key="1">
    <source>
        <dbReference type="EMBL" id="EIE91962.1"/>
    </source>
</evidence>
<dbReference type="EMBL" id="CH476752">
    <property type="protein sequence ID" value="EIE91962.1"/>
    <property type="molecule type" value="Genomic_DNA"/>
</dbReference>
<accession>I1CU32</accession>
<gene>
    <name evidence="1" type="ORF">RO3G_16673</name>
</gene>
<keyword evidence="2" id="KW-1185">Reference proteome</keyword>
<evidence type="ECO:0000313" key="2">
    <source>
        <dbReference type="Proteomes" id="UP000009138"/>
    </source>
</evidence>
<dbReference type="AlphaFoldDB" id="I1CU32"/>
<dbReference type="InParanoid" id="I1CU32"/>
<proteinExistence type="predicted"/>
<organism evidence="1 2">
    <name type="scientific">Rhizopus delemar (strain RA 99-880 / ATCC MYA-4621 / FGSC 9543 / NRRL 43880)</name>
    <name type="common">Mucormycosis agent</name>
    <name type="synonym">Rhizopus arrhizus var. delemar</name>
    <dbReference type="NCBI Taxonomy" id="246409"/>
    <lineage>
        <taxon>Eukaryota</taxon>
        <taxon>Fungi</taxon>
        <taxon>Fungi incertae sedis</taxon>
        <taxon>Mucoromycota</taxon>
        <taxon>Mucoromycotina</taxon>
        <taxon>Mucoromycetes</taxon>
        <taxon>Mucorales</taxon>
        <taxon>Mucorineae</taxon>
        <taxon>Rhizopodaceae</taxon>
        <taxon>Rhizopus</taxon>
    </lineage>
</organism>
<name>I1CU32_RHIO9</name>
<protein>
    <submittedName>
        <fullName evidence="1">Uncharacterized protein</fullName>
    </submittedName>
</protein>